<organism evidence="2 3">
    <name type="scientific">Desulfoluna limicola</name>
    <dbReference type="NCBI Taxonomy" id="2810562"/>
    <lineage>
        <taxon>Bacteria</taxon>
        <taxon>Pseudomonadati</taxon>
        <taxon>Thermodesulfobacteriota</taxon>
        <taxon>Desulfobacteria</taxon>
        <taxon>Desulfobacterales</taxon>
        <taxon>Desulfolunaceae</taxon>
        <taxon>Desulfoluna</taxon>
    </lineage>
</organism>
<dbReference type="RefSeq" id="WP_236892249.1">
    <property type="nucleotide sequence ID" value="NZ_AP024488.1"/>
</dbReference>
<evidence type="ECO:0000313" key="3">
    <source>
        <dbReference type="Proteomes" id="UP001320148"/>
    </source>
</evidence>
<name>A0ABM7PFD7_9BACT</name>
<proteinExistence type="predicted"/>
<dbReference type="InterPro" id="IPR053864">
    <property type="entry name" value="DUF6933"/>
</dbReference>
<evidence type="ECO:0000313" key="2">
    <source>
        <dbReference type="EMBL" id="BCS95900.1"/>
    </source>
</evidence>
<keyword evidence="3" id="KW-1185">Reference proteome</keyword>
<feature type="domain" description="DUF6933" evidence="1">
    <location>
        <begin position="4"/>
        <end position="185"/>
    </location>
</feature>
<dbReference type="Pfam" id="PF22016">
    <property type="entry name" value="DUF6933"/>
    <property type="match status" value="1"/>
</dbReference>
<gene>
    <name evidence="2" type="ORF">DSLASN_15320</name>
</gene>
<sequence length="228" mass="25825">MLVFNCTKAFATFIDNSKEPVVVTPSIKKIAEDPSFIDGTSMQWLVHVVTVKRTRCVIAMHAGSRYAIVMTGVKKGDFAAFADAFCNRLINEMFFLCFEAGRVGEEHASLVAENFVDKHLDVQVYQRGDRSVQAHISDVAWYLEEEVKAMGDLPEGDDEAFEFGRHVNAVLRKTKGDTDYFYPFEVMQQVWFEDVCAEIVDPESLDGLSDDRELPDNVVCLADYRKTR</sequence>
<evidence type="ECO:0000259" key="1">
    <source>
        <dbReference type="Pfam" id="PF22016"/>
    </source>
</evidence>
<accession>A0ABM7PFD7</accession>
<reference evidence="2 3" key="1">
    <citation type="submission" date="2021-02" db="EMBL/GenBank/DDBJ databases">
        <title>Complete genome of Desulfoluna sp. strain ASN36.</title>
        <authorList>
            <person name="Takahashi A."/>
            <person name="Kojima H."/>
            <person name="Fukui M."/>
        </authorList>
    </citation>
    <scope>NUCLEOTIDE SEQUENCE [LARGE SCALE GENOMIC DNA]</scope>
    <source>
        <strain evidence="2 3">ASN36</strain>
    </source>
</reference>
<dbReference type="EMBL" id="AP024488">
    <property type="protein sequence ID" value="BCS95900.1"/>
    <property type="molecule type" value="Genomic_DNA"/>
</dbReference>
<protein>
    <recommendedName>
        <fullName evidence="1">DUF6933 domain-containing protein</fullName>
    </recommendedName>
</protein>
<dbReference type="Proteomes" id="UP001320148">
    <property type="component" value="Chromosome"/>
</dbReference>